<keyword evidence="4" id="KW-0238">DNA-binding</keyword>
<dbReference type="Gene3D" id="2.40.50.140">
    <property type="entry name" value="Nucleic acid-binding proteins"/>
    <property type="match status" value="2"/>
</dbReference>
<keyword evidence="3" id="KW-0779">Telomere</keyword>
<sequence length="1117" mass="125995">MTRPKRPKESVSSDTLIPLDYTHLIPGTTLPPSYLKGKISIVWGKSLSKAVQSINEIPKLSFSIDQKFVIPIGYQSNDYVIPTEKEKNEKYEIKFRIYHSTLHPSSSSSSGITEKQNEGLNNTIRELVEGHKSWLKEECKGKEIMIDTTGLQVLNKKKDDVNGKRWIVEIQGIGQRDVRYDNGKYIKTLMPDFQIPSQVPDWFDSSAPLISSPPPLPSQQQQLLHPGDSPAKSRKLGSSKLKPLTSFVPPDLTRIPSRSSTSSHNSNSNSSRPPNKRSPEQQNSDEPNSKRTKGVEGDAIVNNRKSDSDLAKLKEKEKENEKAKINDSQPRTVTKLGPPGYQALIQSVRPTLASVDTEQDVVQEDQISLPVVPTETSHQELIEPQPEPLLQPTDESVPSNQPIAFEQEDAEHSPRDSTDPAQTVTEPVDFSEDLRPTPLREMTPIRPRPFDPLSYQQAASSPSYPSRRQSIPKVSQSSPHAFAPRSERANIAELRRRAEERRKKEIQAAEAESSRTAQARIANVAQLQTPLKSDYIEYTPLRHLRHGQKGHILGVVAKIMPSKRTSKDYMMSVVLCDPTRYADGDPFHNEELVVTIFRKEERDLPLDVTIGSVMLIRGVKISTFNTKTKAQAFPDPGNCWAILLNERNGILDLKLPHQRIMDPPINGTEVDRMKALYEWYKGIQSGSGNIMNNFWDHSSPAPSGIDISSSRRSSLVVARELVNLGQVKPGEFFNAIFKILYVHANDFSGRLELYVTDGTLCATNDIPVRNYHNVQIKDIPPDSIFMVTIFDSPPKEELPYFEVGKCMKLNNLRSKSYQGELEFAWSEKLTTEQAQNGWKRRACAPISADDERAKVIERRLQAHKRGQVLQEEQRPSHSPIPLQSYHHRSRESLQPISYNPPAVQSTASTHVRPEQLVRLATHVQTIYNDTTNHQISTISDILHNSTLPNKYRIHAKVKKIHSRSLIDNDSVIQSYCRKCEMAFKGDWCGSCNDSEGELAEWRYRFIAILEDKNGDELACIVADDEAAEFLPPLPPWSISTNPNDQRKSEVRRNELNNQVHTILQGAKMDGKRTKPFIDLSIQIYEITTPSQARQTGAINGRDTIVVARLFGMKLENQ</sequence>
<dbReference type="InterPro" id="IPR028389">
    <property type="entry name" value="POT1"/>
</dbReference>
<organism evidence="7 8">
    <name type="scientific">Kwoniella dendrophila CBS 6074</name>
    <dbReference type="NCBI Taxonomy" id="1295534"/>
    <lineage>
        <taxon>Eukaryota</taxon>
        <taxon>Fungi</taxon>
        <taxon>Dikarya</taxon>
        <taxon>Basidiomycota</taxon>
        <taxon>Agaricomycotina</taxon>
        <taxon>Tremellomycetes</taxon>
        <taxon>Tremellales</taxon>
        <taxon>Cryptococcaceae</taxon>
        <taxon>Kwoniella</taxon>
    </lineage>
</organism>
<dbReference type="GO" id="GO:0098505">
    <property type="term" value="F:G-rich strand telomeric DNA binding"/>
    <property type="evidence" value="ECO:0007669"/>
    <property type="project" value="TreeGrafter"/>
</dbReference>
<dbReference type="EMBL" id="CP144099">
    <property type="protein sequence ID" value="WWC87401.1"/>
    <property type="molecule type" value="Genomic_DNA"/>
</dbReference>
<dbReference type="SUPFAM" id="SSF50249">
    <property type="entry name" value="Nucleic acid-binding proteins"/>
    <property type="match status" value="1"/>
</dbReference>
<dbReference type="InterPro" id="IPR011564">
    <property type="entry name" value="Telomer_end-bd_POT1/Cdc13"/>
</dbReference>
<feature type="compositionally biased region" description="Basic and acidic residues" evidence="5">
    <location>
        <begin position="287"/>
        <end position="296"/>
    </location>
</feature>
<dbReference type="GO" id="GO:0010521">
    <property type="term" value="F:telomerase inhibitor activity"/>
    <property type="evidence" value="ECO:0007669"/>
    <property type="project" value="TreeGrafter"/>
</dbReference>
<comment type="subcellular location">
    <subcellularLocation>
        <location evidence="1">Chromosome</location>
        <location evidence="1">Telomere</location>
    </subcellularLocation>
</comment>
<feature type="compositionally biased region" description="Low complexity" evidence="5">
    <location>
        <begin position="254"/>
        <end position="273"/>
    </location>
</feature>
<dbReference type="SMART" id="SM00976">
    <property type="entry name" value="Telo_bind"/>
    <property type="match status" value="1"/>
</dbReference>
<feature type="compositionally biased region" description="Basic and acidic residues" evidence="5">
    <location>
        <begin position="304"/>
        <end position="325"/>
    </location>
</feature>
<dbReference type="RefSeq" id="XP_066074164.1">
    <property type="nucleotide sequence ID" value="XM_066218067.1"/>
</dbReference>
<dbReference type="GO" id="GO:0016233">
    <property type="term" value="P:telomere capping"/>
    <property type="evidence" value="ECO:0007669"/>
    <property type="project" value="TreeGrafter"/>
</dbReference>
<dbReference type="InterPro" id="IPR012340">
    <property type="entry name" value="NA-bd_OB-fold"/>
</dbReference>
<keyword evidence="8" id="KW-1185">Reference proteome</keyword>
<dbReference type="Proteomes" id="UP001355207">
    <property type="component" value="Chromosome 2"/>
</dbReference>
<evidence type="ECO:0000256" key="5">
    <source>
        <dbReference type="SAM" id="MobiDB-lite"/>
    </source>
</evidence>
<evidence type="ECO:0000256" key="4">
    <source>
        <dbReference type="ARBA" id="ARBA00023125"/>
    </source>
</evidence>
<dbReference type="GeneID" id="91092962"/>
<dbReference type="AlphaFoldDB" id="A0AAX4JPT2"/>
<reference evidence="7 8" key="1">
    <citation type="submission" date="2024-01" db="EMBL/GenBank/DDBJ databases">
        <title>Comparative genomics of Cryptococcus and Kwoniella reveals pathogenesis evolution and contrasting modes of karyotype evolution via chromosome fusion or intercentromeric recombination.</title>
        <authorList>
            <person name="Coelho M.A."/>
            <person name="David-Palma M."/>
            <person name="Shea T."/>
            <person name="Bowers K."/>
            <person name="McGinley-Smith S."/>
            <person name="Mohammad A.W."/>
            <person name="Gnirke A."/>
            <person name="Yurkov A.M."/>
            <person name="Nowrousian M."/>
            <person name="Sun S."/>
            <person name="Cuomo C.A."/>
            <person name="Heitman J."/>
        </authorList>
    </citation>
    <scope>NUCLEOTIDE SEQUENCE [LARGE SCALE GENOMIC DNA]</scope>
    <source>
        <strain evidence="7 8">CBS 6074</strain>
    </source>
</reference>
<feature type="domain" description="Telomeric single stranded DNA binding POT1/Cdc13" evidence="6">
    <location>
        <begin position="538"/>
        <end position="681"/>
    </location>
</feature>
<evidence type="ECO:0000256" key="1">
    <source>
        <dbReference type="ARBA" id="ARBA00004574"/>
    </source>
</evidence>
<feature type="compositionally biased region" description="Polar residues" evidence="5">
    <location>
        <begin position="393"/>
        <end position="402"/>
    </location>
</feature>
<protein>
    <recommendedName>
        <fullName evidence="6">Telomeric single stranded DNA binding POT1/Cdc13 domain-containing protein</fullName>
    </recommendedName>
</protein>
<keyword evidence="2" id="KW-0158">Chromosome</keyword>
<name>A0AAX4JPT2_9TREE</name>
<evidence type="ECO:0000256" key="2">
    <source>
        <dbReference type="ARBA" id="ARBA00022454"/>
    </source>
</evidence>
<dbReference type="PANTHER" id="PTHR14513">
    <property type="entry name" value="PROTECTION OF TELOMERES 1"/>
    <property type="match status" value="1"/>
</dbReference>
<feature type="compositionally biased region" description="Polar residues" evidence="5">
    <location>
        <begin position="454"/>
        <end position="479"/>
    </location>
</feature>
<feature type="compositionally biased region" description="Low complexity" evidence="5">
    <location>
        <begin position="382"/>
        <end position="392"/>
    </location>
</feature>
<evidence type="ECO:0000256" key="3">
    <source>
        <dbReference type="ARBA" id="ARBA00022895"/>
    </source>
</evidence>
<dbReference type="PANTHER" id="PTHR14513:SF0">
    <property type="entry name" value="PROTECTION OF TELOMERES PROTEIN 1"/>
    <property type="match status" value="1"/>
</dbReference>
<feature type="region of interest" description="Disordered" evidence="5">
    <location>
        <begin position="204"/>
        <end position="338"/>
    </location>
</feature>
<gene>
    <name evidence="7" type="ORF">L201_002290</name>
</gene>
<feature type="region of interest" description="Disordered" evidence="5">
    <location>
        <begin position="355"/>
        <end position="487"/>
    </location>
</feature>
<evidence type="ECO:0000313" key="7">
    <source>
        <dbReference type="EMBL" id="WWC87401.1"/>
    </source>
</evidence>
<proteinExistence type="predicted"/>
<dbReference type="GO" id="GO:0000783">
    <property type="term" value="C:nuclear telomere cap complex"/>
    <property type="evidence" value="ECO:0007669"/>
    <property type="project" value="TreeGrafter"/>
</dbReference>
<dbReference type="GO" id="GO:0032210">
    <property type="term" value="P:regulation of telomere maintenance via telomerase"/>
    <property type="evidence" value="ECO:0007669"/>
    <property type="project" value="TreeGrafter"/>
</dbReference>
<accession>A0AAX4JPT2</accession>
<evidence type="ECO:0000259" key="6">
    <source>
        <dbReference type="SMART" id="SM00976"/>
    </source>
</evidence>
<evidence type="ECO:0000313" key="8">
    <source>
        <dbReference type="Proteomes" id="UP001355207"/>
    </source>
</evidence>